<evidence type="ECO:0008006" key="4">
    <source>
        <dbReference type="Google" id="ProtNLM"/>
    </source>
</evidence>
<evidence type="ECO:0000313" key="3">
    <source>
        <dbReference type="Proteomes" id="UP000193642"/>
    </source>
</evidence>
<evidence type="ECO:0000313" key="2">
    <source>
        <dbReference type="EMBL" id="ORY31550.1"/>
    </source>
</evidence>
<protein>
    <recommendedName>
        <fullName evidence="4">DUF4436 domain-containing protein</fullName>
    </recommendedName>
</protein>
<gene>
    <name evidence="2" type="ORF">BCR33DRAFT_856916</name>
</gene>
<comment type="caution">
    <text evidence="2">The sequence shown here is derived from an EMBL/GenBank/DDBJ whole genome shotgun (WGS) entry which is preliminary data.</text>
</comment>
<keyword evidence="1" id="KW-0472">Membrane</keyword>
<feature type="transmembrane region" description="Helical" evidence="1">
    <location>
        <begin position="287"/>
        <end position="307"/>
    </location>
</feature>
<dbReference type="OrthoDB" id="5594013at2759"/>
<dbReference type="Proteomes" id="UP000193642">
    <property type="component" value="Unassembled WGS sequence"/>
</dbReference>
<dbReference type="STRING" id="329046.A0A1Y2BAJ9"/>
<name>A0A1Y2BAJ9_9FUNG</name>
<dbReference type="InterPro" id="IPR027948">
    <property type="entry name" value="DUF4436"/>
</dbReference>
<keyword evidence="3" id="KW-1185">Reference proteome</keyword>
<feature type="transmembrane region" description="Helical" evidence="1">
    <location>
        <begin position="14"/>
        <end position="33"/>
    </location>
</feature>
<evidence type="ECO:0000256" key="1">
    <source>
        <dbReference type="SAM" id="Phobius"/>
    </source>
</evidence>
<sequence length="313" mass="34128">MQFPTLSNVTRKRIHITCIVLFFIAIICGLITIREVNIRKTNSKKNRFGISATELGNFESWKTTPSPDYCGIEPKSFFGAYVRVTSVDAANGVVKISTTMAPCGLFVGEFDDYSVTTSQNITLNYNNAVMVYKSGQVMTDQSGIVAIDADVNNYPFDEFSFSFVMRGTYGAAQRAVPVLALLYGAPMGYSLSFDPIANDDNTVVVIAVSGKRNLTVKTFAVIIMAGMWAMALLAVAVAHATWVSGKKVELPVIVFSITLLFAMPTVRNAMPNAPAIGILADQMVLGWTMMLLSLTVVSNFVNLLYHLHADAQK</sequence>
<keyword evidence="1" id="KW-1133">Transmembrane helix</keyword>
<dbReference type="AlphaFoldDB" id="A0A1Y2BAJ9"/>
<proteinExistence type="predicted"/>
<dbReference type="Pfam" id="PF14494">
    <property type="entry name" value="DUF4436"/>
    <property type="match status" value="1"/>
</dbReference>
<dbReference type="EMBL" id="MCGO01000076">
    <property type="protein sequence ID" value="ORY31550.1"/>
    <property type="molecule type" value="Genomic_DNA"/>
</dbReference>
<accession>A0A1Y2BAJ9</accession>
<keyword evidence="1" id="KW-0812">Transmembrane</keyword>
<reference evidence="2 3" key="1">
    <citation type="submission" date="2016-07" db="EMBL/GenBank/DDBJ databases">
        <title>Pervasive Adenine N6-methylation of Active Genes in Fungi.</title>
        <authorList>
            <consortium name="DOE Joint Genome Institute"/>
            <person name="Mondo S.J."/>
            <person name="Dannebaum R.O."/>
            <person name="Kuo R.C."/>
            <person name="Labutti K."/>
            <person name="Haridas S."/>
            <person name="Kuo A."/>
            <person name="Salamov A."/>
            <person name="Ahrendt S.R."/>
            <person name="Lipzen A."/>
            <person name="Sullivan W."/>
            <person name="Andreopoulos W.B."/>
            <person name="Clum A."/>
            <person name="Lindquist E."/>
            <person name="Daum C."/>
            <person name="Ramamoorthy G.K."/>
            <person name="Gryganskyi A."/>
            <person name="Culley D."/>
            <person name="Magnuson J.K."/>
            <person name="James T.Y."/>
            <person name="O'Malley M.A."/>
            <person name="Stajich J.E."/>
            <person name="Spatafora J.W."/>
            <person name="Visel A."/>
            <person name="Grigoriev I.V."/>
        </authorList>
    </citation>
    <scope>NUCLEOTIDE SEQUENCE [LARGE SCALE GENOMIC DNA]</scope>
    <source>
        <strain evidence="2 3">JEL800</strain>
    </source>
</reference>
<feature type="transmembrane region" description="Helical" evidence="1">
    <location>
        <begin position="219"/>
        <end position="242"/>
    </location>
</feature>
<organism evidence="2 3">
    <name type="scientific">Rhizoclosmatium globosum</name>
    <dbReference type="NCBI Taxonomy" id="329046"/>
    <lineage>
        <taxon>Eukaryota</taxon>
        <taxon>Fungi</taxon>
        <taxon>Fungi incertae sedis</taxon>
        <taxon>Chytridiomycota</taxon>
        <taxon>Chytridiomycota incertae sedis</taxon>
        <taxon>Chytridiomycetes</taxon>
        <taxon>Chytridiales</taxon>
        <taxon>Chytriomycetaceae</taxon>
        <taxon>Rhizoclosmatium</taxon>
    </lineage>
</organism>
<feature type="transmembrane region" description="Helical" evidence="1">
    <location>
        <begin position="248"/>
        <end position="266"/>
    </location>
</feature>